<dbReference type="EMBL" id="FWXJ01000007">
    <property type="protein sequence ID" value="SMC55428.1"/>
    <property type="molecule type" value="Genomic_DNA"/>
</dbReference>
<evidence type="ECO:0000313" key="2">
    <source>
        <dbReference type="Proteomes" id="UP000192708"/>
    </source>
</evidence>
<reference evidence="1 2" key="1">
    <citation type="submission" date="2017-04" db="EMBL/GenBank/DDBJ databases">
        <authorList>
            <person name="Afonso C.L."/>
            <person name="Miller P.J."/>
            <person name="Scott M.A."/>
            <person name="Spackman E."/>
            <person name="Goraichik I."/>
            <person name="Dimitrov K.M."/>
            <person name="Suarez D.L."/>
            <person name="Swayne D.E."/>
        </authorList>
    </citation>
    <scope>NUCLEOTIDE SEQUENCE [LARGE SCALE GENOMIC DNA]</scope>
    <source>
        <strain evidence="1 2">VK13</strain>
    </source>
</reference>
<dbReference type="SUPFAM" id="SSF103515">
    <property type="entry name" value="Autotransporter"/>
    <property type="match status" value="1"/>
</dbReference>
<protein>
    <submittedName>
        <fullName evidence="1">Uncharacterized protein</fullName>
    </submittedName>
</protein>
<keyword evidence="2" id="KW-1185">Reference proteome</keyword>
<proteinExistence type="predicted"/>
<organism evidence="1 2">
    <name type="scientific">Polynucleobacter kasalickyi</name>
    <dbReference type="NCBI Taxonomy" id="1938817"/>
    <lineage>
        <taxon>Bacteria</taxon>
        <taxon>Pseudomonadati</taxon>
        <taxon>Pseudomonadota</taxon>
        <taxon>Betaproteobacteria</taxon>
        <taxon>Burkholderiales</taxon>
        <taxon>Burkholderiaceae</taxon>
        <taxon>Polynucleobacter</taxon>
    </lineage>
</organism>
<evidence type="ECO:0000313" key="1">
    <source>
        <dbReference type="EMBL" id="SMC55428.1"/>
    </source>
</evidence>
<dbReference type="STRING" id="1938817.SAMN06296008_107103"/>
<sequence length="327" mass="36121">MISAHVLDHLLKRNVFQLTMHLVSYTFLFSYGSLSFAQASGLIDSYIKTRANAFLTVSGMSLTPDVTTGSISISDTKTQNPNLQMTSLGGGGTLSPDFPLYVEGTLALNRYDPSFVNSGGGVIQQIPVRWNSVSGTGGIGWDFPITDQLKVRPMANLSLGHVESDLSILGRLIQYKFGKDIEFLDGGRLNSYGLGGSLMLDYEDYRPEEEIDIELRYTNINLTSFDSNSVVRGNMDTQSISLWARRRVPLGFEVFGMPFRSVTEFAHNEFLGDMRGALGFNSLTSLGAGLELDIEQNAIFFTRVRMMLRYVFGQNVQGWSLGFAASF</sequence>
<dbReference type="Gene3D" id="2.40.128.130">
    <property type="entry name" value="Autotransporter beta-domain"/>
    <property type="match status" value="1"/>
</dbReference>
<dbReference type="InterPro" id="IPR036709">
    <property type="entry name" value="Autotransporte_beta_dom_sf"/>
</dbReference>
<gene>
    <name evidence="1" type="ORF">SAMN06296008_107103</name>
</gene>
<accession>A0A1W2A564</accession>
<dbReference type="Proteomes" id="UP000192708">
    <property type="component" value="Unassembled WGS sequence"/>
</dbReference>
<dbReference type="AlphaFoldDB" id="A0A1W2A564"/>
<name>A0A1W2A564_9BURK</name>